<reference evidence="7 8" key="1">
    <citation type="submission" date="2018-06" db="EMBL/GenBank/DDBJ databases">
        <title>Marinomonas sp. YLB-05 draft genome sequence.</title>
        <authorList>
            <person name="Yu L."/>
            <person name="Tang X."/>
        </authorList>
    </citation>
    <scope>NUCLEOTIDE SEQUENCE [LARGE SCALE GENOMIC DNA]</scope>
    <source>
        <strain evidence="7 8">YLB-05</strain>
    </source>
</reference>
<evidence type="ECO:0000313" key="7">
    <source>
        <dbReference type="EMBL" id="RDL43412.1"/>
    </source>
</evidence>
<dbReference type="AlphaFoldDB" id="A0A370U6L3"/>
<evidence type="ECO:0000256" key="2">
    <source>
        <dbReference type="ARBA" id="ARBA00022475"/>
    </source>
</evidence>
<dbReference type="RefSeq" id="WP_115468740.1">
    <property type="nucleotide sequence ID" value="NZ_QKRA01000007.1"/>
</dbReference>
<evidence type="ECO:0000256" key="6">
    <source>
        <dbReference type="SAM" id="Phobius"/>
    </source>
</evidence>
<feature type="transmembrane region" description="Helical" evidence="6">
    <location>
        <begin position="152"/>
        <end position="177"/>
    </location>
</feature>
<proteinExistence type="predicted"/>
<dbReference type="Pfam" id="PF02588">
    <property type="entry name" value="YitT_membrane"/>
    <property type="match status" value="1"/>
</dbReference>
<keyword evidence="3 6" id="KW-0812">Transmembrane</keyword>
<keyword evidence="8" id="KW-1185">Reference proteome</keyword>
<name>A0A370U6L3_9GAMM</name>
<dbReference type="InterPro" id="IPR003740">
    <property type="entry name" value="YitT"/>
</dbReference>
<organism evidence="7 8">
    <name type="scientific">Marinomonas piezotolerans</name>
    <dbReference type="NCBI Taxonomy" id="2213058"/>
    <lineage>
        <taxon>Bacteria</taxon>
        <taxon>Pseudomonadati</taxon>
        <taxon>Pseudomonadota</taxon>
        <taxon>Gammaproteobacteria</taxon>
        <taxon>Oceanospirillales</taxon>
        <taxon>Oceanospirillaceae</taxon>
        <taxon>Marinomonas</taxon>
    </lineage>
</organism>
<comment type="caution">
    <text evidence="7">The sequence shown here is derived from an EMBL/GenBank/DDBJ whole genome shotgun (WGS) entry which is preliminary data.</text>
</comment>
<evidence type="ECO:0000313" key="8">
    <source>
        <dbReference type="Proteomes" id="UP000254326"/>
    </source>
</evidence>
<sequence length="199" mass="21834">MKLTHQWLSILEGCVLAALGLHILNSTGLLISGTAGVGMILLQVTDLSFGQLFFFLNMPFYLLAWLALGKHFAMRTFAAISVLSILSELFQHSIHIEIHPIVSSILGGLLVGFGLIILFRHNASLGGLNILAVYLERRFNIHASRTTLAADIGVLITAILILDSLSLVYSFLAFLLLSSVVGRYHRPPVWAQHHDSQHA</sequence>
<gene>
    <name evidence="7" type="ORF">DN730_13805</name>
</gene>
<dbReference type="PANTHER" id="PTHR33545">
    <property type="entry name" value="UPF0750 MEMBRANE PROTEIN YITT-RELATED"/>
    <property type="match status" value="1"/>
</dbReference>
<dbReference type="InterPro" id="IPR051461">
    <property type="entry name" value="UPF0750_membrane"/>
</dbReference>
<comment type="subcellular location">
    <subcellularLocation>
        <location evidence="1">Cell membrane</location>
        <topology evidence="1">Multi-pass membrane protein</topology>
    </subcellularLocation>
</comment>
<dbReference type="Proteomes" id="UP000254326">
    <property type="component" value="Unassembled WGS sequence"/>
</dbReference>
<feature type="transmembrane region" description="Helical" evidence="6">
    <location>
        <begin position="98"/>
        <end position="119"/>
    </location>
</feature>
<evidence type="ECO:0000256" key="1">
    <source>
        <dbReference type="ARBA" id="ARBA00004651"/>
    </source>
</evidence>
<evidence type="ECO:0000256" key="5">
    <source>
        <dbReference type="ARBA" id="ARBA00023136"/>
    </source>
</evidence>
<dbReference type="OrthoDB" id="3296441at2"/>
<evidence type="ECO:0000256" key="3">
    <source>
        <dbReference type="ARBA" id="ARBA00022692"/>
    </source>
</evidence>
<dbReference type="EMBL" id="QKRA01000007">
    <property type="protein sequence ID" value="RDL43412.1"/>
    <property type="molecule type" value="Genomic_DNA"/>
</dbReference>
<keyword evidence="4 6" id="KW-1133">Transmembrane helix</keyword>
<dbReference type="PANTHER" id="PTHR33545:SF5">
    <property type="entry name" value="UPF0750 MEMBRANE PROTEIN YITT"/>
    <property type="match status" value="1"/>
</dbReference>
<keyword evidence="5 6" id="KW-0472">Membrane</keyword>
<accession>A0A370U6L3</accession>
<dbReference type="GO" id="GO:0005886">
    <property type="term" value="C:plasma membrane"/>
    <property type="evidence" value="ECO:0007669"/>
    <property type="project" value="UniProtKB-SubCell"/>
</dbReference>
<evidence type="ECO:0000256" key="4">
    <source>
        <dbReference type="ARBA" id="ARBA00022989"/>
    </source>
</evidence>
<protein>
    <submittedName>
        <fullName evidence="7">YitT family protein</fullName>
    </submittedName>
</protein>
<keyword evidence="2" id="KW-1003">Cell membrane</keyword>